<reference evidence="1" key="1">
    <citation type="submission" date="2018-02" db="EMBL/GenBank/DDBJ databases">
        <title>Rhizophora mucronata_Transcriptome.</title>
        <authorList>
            <person name="Meera S.P."/>
            <person name="Sreeshan A."/>
            <person name="Augustine A."/>
        </authorList>
    </citation>
    <scope>NUCLEOTIDE SEQUENCE</scope>
    <source>
        <tissue evidence="1">Leaf</tissue>
    </source>
</reference>
<sequence length="44" mass="5256">MQNLCRHFCQHVIFLYVPSRNWDLTDAISTLKFFASQEISTCQY</sequence>
<dbReference type="AlphaFoldDB" id="A0A2P2N0G5"/>
<dbReference type="EMBL" id="GGEC01055476">
    <property type="protein sequence ID" value="MBX35960.1"/>
    <property type="molecule type" value="Transcribed_RNA"/>
</dbReference>
<evidence type="ECO:0000313" key="1">
    <source>
        <dbReference type="EMBL" id="MBX35960.1"/>
    </source>
</evidence>
<name>A0A2P2N0G5_RHIMU</name>
<accession>A0A2P2N0G5</accession>
<protein>
    <submittedName>
        <fullName evidence="1">Uncharacterized protein</fullName>
    </submittedName>
</protein>
<proteinExistence type="predicted"/>
<organism evidence="1">
    <name type="scientific">Rhizophora mucronata</name>
    <name type="common">Asiatic mangrove</name>
    <dbReference type="NCBI Taxonomy" id="61149"/>
    <lineage>
        <taxon>Eukaryota</taxon>
        <taxon>Viridiplantae</taxon>
        <taxon>Streptophyta</taxon>
        <taxon>Embryophyta</taxon>
        <taxon>Tracheophyta</taxon>
        <taxon>Spermatophyta</taxon>
        <taxon>Magnoliopsida</taxon>
        <taxon>eudicotyledons</taxon>
        <taxon>Gunneridae</taxon>
        <taxon>Pentapetalae</taxon>
        <taxon>rosids</taxon>
        <taxon>fabids</taxon>
        <taxon>Malpighiales</taxon>
        <taxon>Rhizophoraceae</taxon>
        <taxon>Rhizophora</taxon>
    </lineage>
</organism>